<dbReference type="PANTHER" id="PTHR30023">
    <property type="entry name" value="D-ALANYL-D-ALANINE CARBOXYPEPTIDASE"/>
    <property type="match status" value="1"/>
</dbReference>
<evidence type="ECO:0000256" key="1">
    <source>
        <dbReference type="ARBA" id="ARBA00006096"/>
    </source>
</evidence>
<dbReference type="GO" id="GO:0004185">
    <property type="term" value="F:serine-type carboxypeptidase activity"/>
    <property type="evidence" value="ECO:0007669"/>
    <property type="project" value="InterPro"/>
</dbReference>
<name>A0A1Q2D205_9ACTN</name>
<reference evidence="3 4" key="1">
    <citation type="journal article" date="2008" name="Int. J. Syst. Evol. Microbiol.">
        <title>Tessaracoccus flavescens sp. nov., isolated from marine sediment.</title>
        <authorList>
            <person name="Lee D.W."/>
            <person name="Lee S.D."/>
        </authorList>
    </citation>
    <scope>NUCLEOTIDE SEQUENCE [LARGE SCALE GENOMIC DNA]</scope>
    <source>
        <strain evidence="3 4">SST-39T</strain>
    </source>
</reference>
<comment type="similarity">
    <text evidence="1">Belongs to the peptidase S13 family.</text>
</comment>
<protein>
    <submittedName>
        <fullName evidence="3">D-alanyl-D-alanine carboxypeptidase/D-alanyl-D-alanine-endopeptidase</fullName>
    </submittedName>
</protein>
<evidence type="ECO:0000256" key="2">
    <source>
        <dbReference type="ARBA" id="ARBA00022801"/>
    </source>
</evidence>
<dbReference type="Pfam" id="PF02113">
    <property type="entry name" value="Peptidase_S13"/>
    <property type="match status" value="1"/>
</dbReference>
<sequence length="364" mass="37740">MLDVATGEVLASKSATTPLIPASNTKTLTTLAVMNAFDGEERFATTVVQPEPGRIVIVGSGDPTLLSVPAKAGTYPRPATTQDLAARTAEALKQAGQTSVTLGFDATWFEEPGWNATWPANYRDQVTQLSALWVDEGKLPAGGRSRTPALDAAKTFAAQLTANGITVTGEPTPATGSGDEVARVESLPLHVLVETAMNRSNNSYTEVLGLQLARHVGQPTTFAGSVAAIRAELTELGVWDEGTVLHDASGLSRSNLVTANMLAKAMLLLDSQPHLSVILDGLPTAGVTGTLADRFTDDISSPARGVARAKTGTLSLVSSLAGTTITDDGRLVSFAFIINGPPDGWASKVWADQATGVVASCGCS</sequence>
<dbReference type="AlphaFoldDB" id="A0A1Q2D205"/>
<accession>A0A1Q2D205</accession>
<keyword evidence="4" id="KW-1185">Reference proteome</keyword>
<dbReference type="EMBL" id="CP019607">
    <property type="protein sequence ID" value="AQP52469.1"/>
    <property type="molecule type" value="Genomic_DNA"/>
</dbReference>
<dbReference type="Gene3D" id="3.40.710.10">
    <property type="entry name" value="DD-peptidase/beta-lactamase superfamily"/>
    <property type="match status" value="1"/>
</dbReference>
<dbReference type="STRING" id="399497.BW733_04775"/>
<dbReference type="NCBIfam" id="TIGR00666">
    <property type="entry name" value="PBP4"/>
    <property type="match status" value="1"/>
</dbReference>
<dbReference type="KEGG" id="tfa:BW733_04775"/>
<evidence type="ECO:0000313" key="3">
    <source>
        <dbReference type="EMBL" id="AQP52469.1"/>
    </source>
</evidence>
<keyword evidence="2" id="KW-0378">Hydrolase</keyword>
<evidence type="ECO:0000313" key="4">
    <source>
        <dbReference type="Proteomes" id="UP000188235"/>
    </source>
</evidence>
<dbReference type="Gene3D" id="3.50.80.20">
    <property type="entry name" value="D-Ala-D-Ala carboxypeptidase C, peptidase S13"/>
    <property type="match status" value="1"/>
</dbReference>
<gene>
    <name evidence="3" type="ORF">BW733_04775</name>
</gene>
<proteinExistence type="inferred from homology"/>
<dbReference type="InterPro" id="IPR000667">
    <property type="entry name" value="Peptidase_S13"/>
</dbReference>
<organism evidence="3 4">
    <name type="scientific">Tessaracoccus flavescens</name>
    <dbReference type="NCBI Taxonomy" id="399497"/>
    <lineage>
        <taxon>Bacteria</taxon>
        <taxon>Bacillati</taxon>
        <taxon>Actinomycetota</taxon>
        <taxon>Actinomycetes</taxon>
        <taxon>Propionibacteriales</taxon>
        <taxon>Propionibacteriaceae</taxon>
        <taxon>Tessaracoccus</taxon>
    </lineage>
</organism>
<keyword evidence="3" id="KW-0645">Protease</keyword>
<dbReference type="PRINTS" id="PR00922">
    <property type="entry name" value="DADACBPTASE3"/>
</dbReference>
<dbReference type="GO" id="GO:0006508">
    <property type="term" value="P:proteolysis"/>
    <property type="evidence" value="ECO:0007669"/>
    <property type="project" value="InterPro"/>
</dbReference>
<dbReference type="Proteomes" id="UP000188235">
    <property type="component" value="Chromosome"/>
</dbReference>
<dbReference type="SUPFAM" id="SSF56601">
    <property type="entry name" value="beta-lactamase/transpeptidase-like"/>
    <property type="match status" value="1"/>
</dbReference>
<keyword evidence="3" id="KW-0121">Carboxypeptidase</keyword>
<dbReference type="PANTHER" id="PTHR30023:SF0">
    <property type="entry name" value="PENICILLIN-SENSITIVE CARBOXYPEPTIDASE A"/>
    <property type="match status" value="1"/>
</dbReference>
<dbReference type="InterPro" id="IPR012338">
    <property type="entry name" value="Beta-lactam/transpept-like"/>
</dbReference>
<dbReference type="GO" id="GO:0000270">
    <property type="term" value="P:peptidoglycan metabolic process"/>
    <property type="evidence" value="ECO:0007669"/>
    <property type="project" value="TreeGrafter"/>
</dbReference>